<name>W4HMV7_9RHOB</name>
<dbReference type="Proteomes" id="UP000019063">
    <property type="component" value="Unassembled WGS sequence"/>
</dbReference>
<dbReference type="Gene3D" id="1.25.40.10">
    <property type="entry name" value="Tetratricopeptide repeat domain"/>
    <property type="match status" value="1"/>
</dbReference>
<dbReference type="EMBL" id="AQQW01000002">
    <property type="protein sequence ID" value="ETW14044.1"/>
    <property type="molecule type" value="Genomic_DNA"/>
</dbReference>
<gene>
    <name evidence="1" type="ORF">ATO8_04101</name>
</gene>
<dbReference type="STRING" id="1379903.ATO8_04101"/>
<evidence type="ECO:0000313" key="2">
    <source>
        <dbReference type="Proteomes" id="UP000019063"/>
    </source>
</evidence>
<proteinExistence type="predicted"/>
<reference evidence="1 2" key="1">
    <citation type="journal article" date="2014" name="Antonie Van Leeuwenhoek">
        <title>Roseivivax atlanticus sp. nov., isolated from surface seawater of the Atlantic Ocean.</title>
        <authorList>
            <person name="Li G."/>
            <person name="Lai Q."/>
            <person name="Liu X."/>
            <person name="Sun F."/>
            <person name="Shao Z."/>
        </authorList>
    </citation>
    <scope>NUCLEOTIDE SEQUENCE [LARGE SCALE GENOMIC DNA]</scope>
    <source>
        <strain evidence="1 2">22II-s10s</strain>
    </source>
</reference>
<dbReference type="SUPFAM" id="SSF48452">
    <property type="entry name" value="TPR-like"/>
    <property type="match status" value="1"/>
</dbReference>
<dbReference type="AlphaFoldDB" id="W4HMV7"/>
<dbReference type="OrthoDB" id="7861411at2"/>
<comment type="caution">
    <text evidence="1">The sequence shown here is derived from an EMBL/GenBank/DDBJ whole genome shotgun (WGS) entry which is preliminary data.</text>
</comment>
<protein>
    <recommendedName>
        <fullName evidence="3">MalT-like TPR region domain-containing protein</fullName>
    </recommendedName>
</protein>
<accession>W4HMV7</accession>
<organism evidence="1 2">
    <name type="scientific">Roseivivax marinus</name>
    <dbReference type="NCBI Taxonomy" id="1379903"/>
    <lineage>
        <taxon>Bacteria</taxon>
        <taxon>Pseudomonadati</taxon>
        <taxon>Pseudomonadota</taxon>
        <taxon>Alphaproteobacteria</taxon>
        <taxon>Rhodobacterales</taxon>
        <taxon>Roseobacteraceae</taxon>
        <taxon>Roseivivax</taxon>
    </lineage>
</organism>
<dbReference type="eggNOG" id="COG0457">
    <property type="taxonomic scope" value="Bacteria"/>
</dbReference>
<dbReference type="RefSeq" id="WP_043842277.1">
    <property type="nucleotide sequence ID" value="NZ_AQQW01000002.1"/>
</dbReference>
<evidence type="ECO:0008006" key="3">
    <source>
        <dbReference type="Google" id="ProtNLM"/>
    </source>
</evidence>
<sequence>MQPPRPIAHPDAITAPTASPVHAGIINRKAWAMRWEDRAESLRLAREVLSLRTQDERPGPSAALAARTIAWQARWRGDLDGAADFGARALEVLAETPRMAGPLADLHAIFADLYLARGRSDLARASVEGGFAALGAEEAPETRIDLLCAQARILERSRHVKEAADTLMNAMSIAAGPEIPRVHHELARLYEADGRLQEALSHAMRALSGARAQANRVILPHALASVAACHRQSEATDRARTYIAEGLEIAEAEGDRRAELNLLYQRALIDAEAGASGEALEAAQKGALIAAELTFPRWARRFGRLLAETHETLGNTAEALRAYKHLYHLVEDDRS</sequence>
<evidence type="ECO:0000313" key="1">
    <source>
        <dbReference type="EMBL" id="ETW14044.1"/>
    </source>
</evidence>
<dbReference type="InterPro" id="IPR011990">
    <property type="entry name" value="TPR-like_helical_dom_sf"/>
</dbReference>
<keyword evidence="2" id="KW-1185">Reference proteome</keyword>